<feature type="binding site" evidence="11">
    <location>
        <position position="238"/>
    </location>
    <ligand>
        <name>ATP</name>
        <dbReference type="ChEBI" id="CHEBI:30616"/>
    </ligand>
</feature>
<dbReference type="SUPFAM" id="SSF51230">
    <property type="entry name" value="Single hybrid motif"/>
    <property type="match status" value="1"/>
</dbReference>
<dbReference type="InterPro" id="IPR013785">
    <property type="entry name" value="Aldolase_TIM"/>
</dbReference>
<dbReference type="InterPro" id="IPR000891">
    <property type="entry name" value="PYR_CT"/>
</dbReference>
<evidence type="ECO:0000313" key="19">
    <source>
        <dbReference type="Proteomes" id="UP000051412"/>
    </source>
</evidence>
<dbReference type="InterPro" id="IPR011054">
    <property type="entry name" value="Rudment_hybrid_motif"/>
</dbReference>
<evidence type="ECO:0000256" key="9">
    <source>
        <dbReference type="PIRNR" id="PIRNR001594"/>
    </source>
</evidence>
<evidence type="ECO:0000256" key="3">
    <source>
        <dbReference type="ARBA" id="ARBA00022598"/>
    </source>
</evidence>
<evidence type="ECO:0000259" key="15">
    <source>
        <dbReference type="PROSITE" id="PS50975"/>
    </source>
</evidence>
<dbReference type="CDD" id="cd06850">
    <property type="entry name" value="biotinyl_domain"/>
    <property type="match status" value="1"/>
</dbReference>
<dbReference type="Gene3D" id="3.20.20.70">
    <property type="entry name" value="Aldolase class I"/>
    <property type="match status" value="1"/>
</dbReference>
<dbReference type="PANTHER" id="PTHR43778">
    <property type="entry name" value="PYRUVATE CARBOXYLASE"/>
    <property type="match status" value="1"/>
</dbReference>
<feature type="domain" description="Pyruvate carboxyltransferase" evidence="17">
    <location>
        <begin position="533"/>
        <end position="801"/>
    </location>
</feature>
<evidence type="ECO:0000256" key="2">
    <source>
        <dbReference type="ARBA" id="ARBA00013057"/>
    </source>
</evidence>
<dbReference type="Gene3D" id="2.40.50.100">
    <property type="match status" value="1"/>
</dbReference>
<evidence type="ECO:0000256" key="4">
    <source>
        <dbReference type="ARBA" id="ARBA00022723"/>
    </source>
</evidence>
<feature type="active site" evidence="10">
    <location>
        <position position="294"/>
    </location>
</feature>
<dbReference type="PROSITE" id="PS50991">
    <property type="entry name" value="PYR_CT"/>
    <property type="match status" value="1"/>
</dbReference>
<feature type="binding site" evidence="11">
    <location>
        <position position="874"/>
    </location>
    <ligand>
        <name>substrate</name>
    </ligand>
</feature>
<dbReference type="STRING" id="1423782.FD32_GL001173"/>
<evidence type="ECO:0000259" key="14">
    <source>
        <dbReference type="PROSITE" id="PS50968"/>
    </source>
</evidence>
<dbReference type="InterPro" id="IPR000089">
    <property type="entry name" value="Biotin_lipoyl"/>
</dbReference>
<dbReference type="InterPro" id="IPR003379">
    <property type="entry name" value="Carboxylase_cons_dom"/>
</dbReference>
<dbReference type="Proteomes" id="UP000051412">
    <property type="component" value="Unassembled WGS sequence"/>
</dbReference>
<dbReference type="FunFam" id="2.40.50.100:FF:000003">
    <property type="entry name" value="Acetyl-CoA carboxylase biotin carboxyl carrier protein"/>
    <property type="match status" value="1"/>
</dbReference>
<evidence type="ECO:0000256" key="1">
    <source>
        <dbReference type="ARBA" id="ARBA00001953"/>
    </source>
</evidence>
<protein>
    <recommendedName>
        <fullName evidence="2 9">Pyruvate carboxylase</fullName>
        <ecNumber evidence="2 9">6.4.1.1</ecNumber>
    </recommendedName>
</protein>
<reference evidence="18 19" key="1">
    <citation type="journal article" date="2015" name="Genome Announc.">
        <title>Expanding the biotechnology potential of lactobacilli through comparative genomics of 213 strains and associated genera.</title>
        <authorList>
            <person name="Sun Z."/>
            <person name="Harris H.M."/>
            <person name="McCann A."/>
            <person name="Guo C."/>
            <person name="Argimon S."/>
            <person name="Zhang W."/>
            <person name="Yang X."/>
            <person name="Jeffery I.B."/>
            <person name="Cooney J.C."/>
            <person name="Kagawa T.F."/>
            <person name="Liu W."/>
            <person name="Song Y."/>
            <person name="Salvetti E."/>
            <person name="Wrobel A."/>
            <person name="Rasinkangas P."/>
            <person name="Parkhill J."/>
            <person name="Rea M.C."/>
            <person name="O'Sullivan O."/>
            <person name="Ritari J."/>
            <person name="Douillard F.P."/>
            <person name="Paul Ross R."/>
            <person name="Yang R."/>
            <person name="Briner A.E."/>
            <person name="Felis G.E."/>
            <person name="de Vos W.M."/>
            <person name="Barrangou R."/>
            <person name="Klaenhammer T.R."/>
            <person name="Caufield P.W."/>
            <person name="Cui Y."/>
            <person name="Zhang H."/>
            <person name="O'Toole P.W."/>
        </authorList>
    </citation>
    <scope>NUCLEOTIDE SEQUENCE [LARGE SCALE GENOMIC DNA]</scope>
    <source>
        <strain evidence="18 19">DSM 6035</strain>
    </source>
</reference>
<dbReference type="NCBIfam" id="TIGR01235">
    <property type="entry name" value="pyruv_carbox"/>
    <property type="match status" value="1"/>
</dbReference>
<evidence type="ECO:0000256" key="8">
    <source>
        <dbReference type="ARBA" id="ARBA00023267"/>
    </source>
</evidence>
<feature type="binding site" evidence="12">
    <location>
        <position position="740"/>
    </location>
    <ligand>
        <name>Mn(2+)</name>
        <dbReference type="ChEBI" id="CHEBI:29035"/>
    </ligand>
</feature>
<dbReference type="EMBL" id="AZGM01000020">
    <property type="protein sequence ID" value="KRM29774.1"/>
    <property type="molecule type" value="Genomic_DNA"/>
</dbReference>
<feature type="binding site" description="via carbamate group" evidence="12">
    <location>
        <position position="711"/>
    </location>
    <ligand>
        <name>Mn(2+)</name>
        <dbReference type="ChEBI" id="CHEBI:29035"/>
    </ligand>
</feature>
<feature type="domain" description="Lipoyl-binding" evidence="14">
    <location>
        <begin position="1075"/>
        <end position="1144"/>
    </location>
</feature>
<dbReference type="InterPro" id="IPR011053">
    <property type="entry name" value="Single_hybrid_motif"/>
</dbReference>
<dbReference type="PIRSF" id="PIRSF001594">
    <property type="entry name" value="Pyruv_carbox"/>
    <property type="match status" value="1"/>
</dbReference>
<evidence type="ECO:0000259" key="16">
    <source>
        <dbReference type="PROSITE" id="PS50979"/>
    </source>
</evidence>
<sequence length="1147" mass="127298">MNLFKKVLIANRGEIATRIVRACHELGIKAVAVYAKEDEYSAHRFTADEAYLIGQGEQPLAAYLDIDEIIRVAKESGAEAIHPGYGFLAENADLAQACVDNGIKFIGPKPEHLRMFGDKLVAKQVAVKAGLQPIPGLSGDVVNAEQVKKFAHQHGYPIMVKAANGGGGRGMRIIKDDQQLDEEFEQAKDEAKKAFGSDEMYVEKDIQHPKHIEVQVIADEHGHVMHLFERECSVQRRHQKVIEFAPSKVLSPARRAEVCNMAVKLMQSVHYQNAATIEFLETPEQFYFIEVNPRVQVEHTVTEMITGIDIVKTQIRIAAGEDLHKDIGLPEQADLKFHGAAIQCRVTTEDPENNFMPDTGQVMTYHAPGGTGIRLDGNVYPGYTVTPYFDSLLVKCCAAGEDFAEARVKMLRALNEFHIRGVKTNIPFMINVLKHPTFIAGNCSTTFIDENPDLFHFNTQSDTPLQLLNYIGNVTVNGFAGVTKKAKLAHPDMQEPQARQIENDSQADKTVKGILDEQGADAALDYVKQQKKVLLTDTTMRDAHQSLFATRMRTHDMLPAMKVYDQAMPHLFSVESWGGATFDVCYRFLGEDPWVRLRLLKKYMPHTLQQMLLRASNSVGYRNYPDNALKRFIDHSAKTGVDVFRIFDSLNWIDQMQRSIDYVRKTGKIAEGAMCFTGDFLKSSERKYTLAYYMKMAQSLVDAGAQVIGIKDMAGLLKPQAAYELVGNLKAKFDVPVHLHTHDTTGNGVATYVAATKAGVDIVDVAMAAMAGTTSQPSLGTFYYALEGDSRQPELNMHNVAVLNRYWANVRPLYSDFSNGVNAPQPDLYQTEMPGGQYSNLKQQAQSLGISDFGKVEAKYREVNELLGDIIKVTPSSKVVGDMAIFMIQNHLDKDNILTKGQHVDFPDSVVNFFAGDLGQPYGGFPKDLQKVVLKDHPAITVRPGGLAKPVDFDAVKSELAAKIHQEPTEDDLQGYIMYPKVFIDYFNNHQSYGNVMDLDTTTYYQGMRPGENLTVSYGTGKKMLLKLDFVSPADNEGNRTLFFELNGQTLQLKVKDRQLKGKVASVPKADPENPGQVGMPLNGNVVKVNVKAGDEVKVGQVLVTTEAMKMESAVKAPFTGKVTEVFAKVGDALKSQDLLLKLSKEE</sequence>
<evidence type="ECO:0000256" key="12">
    <source>
        <dbReference type="PIRSR" id="PIRSR001594-3"/>
    </source>
</evidence>
<dbReference type="InterPro" id="IPR005479">
    <property type="entry name" value="CPAse_ATP-bd"/>
</dbReference>
<evidence type="ECO:0000256" key="11">
    <source>
        <dbReference type="PIRSR" id="PIRSR001594-2"/>
    </source>
</evidence>
<dbReference type="PROSITE" id="PS00866">
    <property type="entry name" value="CPSASE_1"/>
    <property type="match status" value="1"/>
</dbReference>
<feature type="binding site" evidence="12">
    <location>
        <position position="542"/>
    </location>
    <ligand>
        <name>Mn(2+)</name>
        <dbReference type="ChEBI" id="CHEBI:29035"/>
    </ligand>
</feature>
<comment type="catalytic activity">
    <reaction evidence="9">
        <text>hydrogencarbonate + pyruvate + ATP = oxaloacetate + ADP + phosphate + H(+)</text>
        <dbReference type="Rhea" id="RHEA:20844"/>
        <dbReference type="ChEBI" id="CHEBI:15361"/>
        <dbReference type="ChEBI" id="CHEBI:15378"/>
        <dbReference type="ChEBI" id="CHEBI:16452"/>
        <dbReference type="ChEBI" id="CHEBI:17544"/>
        <dbReference type="ChEBI" id="CHEBI:30616"/>
        <dbReference type="ChEBI" id="CHEBI:43474"/>
        <dbReference type="ChEBI" id="CHEBI:456216"/>
        <dbReference type="EC" id="6.4.1.1"/>
    </reaction>
</comment>
<keyword evidence="4 12" id="KW-0479">Metal-binding</keyword>
<dbReference type="AlphaFoldDB" id="A0A0R1XHX0"/>
<dbReference type="Gene3D" id="3.30.470.20">
    <property type="entry name" value="ATP-grasp fold, B domain"/>
    <property type="match status" value="1"/>
</dbReference>
<accession>A0A0R1XHX0</accession>
<dbReference type="GO" id="GO:0046872">
    <property type="term" value="F:metal ion binding"/>
    <property type="evidence" value="ECO:0007669"/>
    <property type="project" value="UniProtKB-KW"/>
</dbReference>
<comment type="caution">
    <text evidence="18">The sequence shown here is derived from an EMBL/GenBank/DDBJ whole genome shotgun (WGS) entry which is preliminary data.</text>
</comment>
<organism evidence="18 19">
    <name type="scientific">Limosilactobacillus panis DSM 6035</name>
    <dbReference type="NCBI Taxonomy" id="1423782"/>
    <lineage>
        <taxon>Bacteria</taxon>
        <taxon>Bacillati</taxon>
        <taxon>Bacillota</taxon>
        <taxon>Bacilli</taxon>
        <taxon>Lactobacillales</taxon>
        <taxon>Lactobacillaceae</taxon>
        <taxon>Limosilactobacillus</taxon>
    </lineage>
</organism>
<keyword evidence="3 9" id="KW-0436">Ligase</keyword>
<evidence type="ECO:0000256" key="7">
    <source>
        <dbReference type="ARBA" id="ARBA00023211"/>
    </source>
</evidence>
<dbReference type="FunFam" id="3.40.50.20:FF:000010">
    <property type="entry name" value="Propionyl-CoA carboxylase subunit alpha"/>
    <property type="match status" value="1"/>
</dbReference>
<dbReference type="SUPFAM" id="SSF51246">
    <property type="entry name" value="Rudiment single hybrid motif"/>
    <property type="match status" value="1"/>
</dbReference>
<feature type="binding site" evidence="11">
    <location>
        <position position="614"/>
    </location>
    <ligand>
        <name>substrate</name>
    </ligand>
</feature>
<feature type="domain" description="Biotin carboxylation" evidence="16">
    <location>
        <begin position="3"/>
        <end position="453"/>
    </location>
</feature>
<dbReference type="PROSITE" id="PS50968">
    <property type="entry name" value="BIOTINYL_LIPOYL"/>
    <property type="match status" value="1"/>
</dbReference>
<dbReference type="GO" id="GO:0004736">
    <property type="term" value="F:pyruvate carboxylase activity"/>
    <property type="evidence" value="ECO:0007669"/>
    <property type="project" value="UniProtKB-EC"/>
</dbReference>
<dbReference type="CDD" id="cd07937">
    <property type="entry name" value="DRE_TIM_PC_TC_5S"/>
    <property type="match status" value="1"/>
</dbReference>
<comment type="cofactor">
    <cofactor evidence="1 9">
        <name>biotin</name>
        <dbReference type="ChEBI" id="CHEBI:57586"/>
    </cofactor>
</comment>
<dbReference type="InterPro" id="IPR005481">
    <property type="entry name" value="BC-like_N"/>
</dbReference>
<feature type="binding site" evidence="12">
    <location>
        <position position="742"/>
    </location>
    <ligand>
        <name>Mn(2+)</name>
        <dbReference type="ChEBI" id="CHEBI:29035"/>
    </ligand>
</feature>
<dbReference type="Gene3D" id="3.10.600.10">
    <property type="entry name" value="pyruvate carboxylase f1077a mutant domain"/>
    <property type="match status" value="1"/>
</dbReference>
<dbReference type="Pfam" id="PF02785">
    <property type="entry name" value="Biotin_carb_C"/>
    <property type="match status" value="1"/>
</dbReference>
<keyword evidence="6 9" id="KW-0067">ATP-binding</keyword>
<evidence type="ECO:0000259" key="17">
    <source>
        <dbReference type="PROSITE" id="PS50991"/>
    </source>
</evidence>
<dbReference type="InterPro" id="IPR055268">
    <property type="entry name" value="PCB-like"/>
</dbReference>
<dbReference type="SUPFAM" id="SSF56059">
    <property type="entry name" value="Glutathione synthetase ATP-binding domain-like"/>
    <property type="match status" value="1"/>
</dbReference>
<dbReference type="FunFam" id="3.20.20.70:FF:000033">
    <property type="entry name" value="Pyruvate carboxylase"/>
    <property type="match status" value="1"/>
</dbReference>
<feature type="modified residue" description="N6-carboxylysine" evidence="13">
    <location>
        <position position="711"/>
    </location>
</feature>
<dbReference type="InterPro" id="IPR005482">
    <property type="entry name" value="Biotin_COase_C"/>
</dbReference>
<dbReference type="EC" id="6.4.1.1" evidence="2 9"/>
<dbReference type="PATRIC" id="fig|1423782.4.peg.1224"/>
<keyword evidence="7" id="KW-0464">Manganese</keyword>
<dbReference type="RefSeq" id="WP_047769577.1">
    <property type="nucleotide sequence ID" value="NZ_AZGM01000020.1"/>
</dbReference>
<dbReference type="FunFam" id="3.30.1490.20:FF:000018">
    <property type="entry name" value="Biotin carboxylase"/>
    <property type="match status" value="1"/>
</dbReference>
<dbReference type="Pfam" id="PF00289">
    <property type="entry name" value="Biotin_carb_N"/>
    <property type="match status" value="1"/>
</dbReference>
<dbReference type="Pfam" id="PF02786">
    <property type="entry name" value="CPSase_L_D2"/>
    <property type="match status" value="1"/>
</dbReference>
<dbReference type="InterPro" id="IPR016185">
    <property type="entry name" value="PreATP-grasp_dom_sf"/>
</dbReference>
<dbReference type="SMART" id="SM00878">
    <property type="entry name" value="Biotin_carb_C"/>
    <property type="match status" value="1"/>
</dbReference>
<evidence type="ECO:0000256" key="5">
    <source>
        <dbReference type="ARBA" id="ARBA00022741"/>
    </source>
</evidence>
<dbReference type="GO" id="GO:0006094">
    <property type="term" value="P:gluconeogenesis"/>
    <property type="evidence" value="ECO:0007669"/>
    <property type="project" value="InterPro"/>
</dbReference>
<dbReference type="SUPFAM" id="SSF89000">
    <property type="entry name" value="post-HMGL domain-like"/>
    <property type="match status" value="1"/>
</dbReference>
<dbReference type="PROSITE" id="PS50979">
    <property type="entry name" value="BC"/>
    <property type="match status" value="1"/>
</dbReference>
<evidence type="ECO:0000256" key="6">
    <source>
        <dbReference type="ARBA" id="ARBA00022840"/>
    </source>
</evidence>
<evidence type="ECO:0000256" key="10">
    <source>
        <dbReference type="PIRSR" id="PIRSR001594-1"/>
    </source>
</evidence>
<dbReference type="PANTHER" id="PTHR43778:SF2">
    <property type="entry name" value="PYRUVATE CARBOXYLASE, MITOCHONDRIAL"/>
    <property type="match status" value="1"/>
</dbReference>
<dbReference type="Pfam" id="PF02436">
    <property type="entry name" value="PYC_OADA"/>
    <property type="match status" value="1"/>
</dbReference>
<dbReference type="GO" id="GO:0005737">
    <property type="term" value="C:cytoplasm"/>
    <property type="evidence" value="ECO:0007669"/>
    <property type="project" value="TreeGrafter"/>
</dbReference>
<evidence type="ECO:0000256" key="13">
    <source>
        <dbReference type="PIRSR" id="PIRSR001594-4"/>
    </source>
</evidence>
<gene>
    <name evidence="18" type="ORF">FD32_GL001173</name>
</gene>
<comment type="function">
    <text evidence="9">Catalyzes a 2-step reaction, involving the ATP-dependent carboxylation of the covalently attached biotin in the first step and the transfer of the carboxyl group to pyruvate in the second.</text>
</comment>
<feature type="binding site" evidence="11">
    <location>
        <position position="203"/>
    </location>
    <ligand>
        <name>ATP</name>
        <dbReference type="ChEBI" id="CHEBI:30616"/>
    </ligand>
</feature>
<dbReference type="Pfam" id="PF00682">
    <property type="entry name" value="HMGL-like"/>
    <property type="match status" value="1"/>
</dbReference>
<evidence type="ECO:0000313" key="18">
    <source>
        <dbReference type="EMBL" id="KRM29774.1"/>
    </source>
</evidence>
<keyword evidence="19" id="KW-1185">Reference proteome</keyword>
<feature type="modified residue" description="N6-biotinyllysine" evidence="13">
    <location>
        <position position="1110"/>
    </location>
</feature>
<dbReference type="Pfam" id="PF00364">
    <property type="entry name" value="Biotin_lipoyl"/>
    <property type="match status" value="1"/>
</dbReference>
<dbReference type="SUPFAM" id="SSF52440">
    <property type="entry name" value="PreATP-grasp domain"/>
    <property type="match status" value="1"/>
</dbReference>
<dbReference type="InterPro" id="IPR011764">
    <property type="entry name" value="Biotin_carboxylation_dom"/>
</dbReference>
<dbReference type="SUPFAM" id="SSF51569">
    <property type="entry name" value="Aldolase"/>
    <property type="match status" value="1"/>
</dbReference>
<feature type="binding site" evidence="11">
    <location>
        <position position="119"/>
    </location>
    <ligand>
        <name>ATP</name>
        <dbReference type="ChEBI" id="CHEBI:30616"/>
    </ligand>
</feature>
<dbReference type="NCBIfam" id="NF009554">
    <property type="entry name" value="PRK12999.1"/>
    <property type="match status" value="1"/>
</dbReference>
<dbReference type="GO" id="GO:0005524">
    <property type="term" value="F:ATP binding"/>
    <property type="evidence" value="ECO:0007669"/>
    <property type="project" value="UniProtKB-UniRule"/>
</dbReference>
<dbReference type="PROSITE" id="PS50975">
    <property type="entry name" value="ATP_GRASP"/>
    <property type="match status" value="1"/>
</dbReference>
<dbReference type="PROSITE" id="PS00867">
    <property type="entry name" value="CPSASE_2"/>
    <property type="match status" value="1"/>
</dbReference>
<dbReference type="InterPro" id="IPR005930">
    <property type="entry name" value="Pyruv_COase"/>
</dbReference>
<dbReference type="InterPro" id="IPR011761">
    <property type="entry name" value="ATP-grasp"/>
</dbReference>
<keyword evidence="5 9" id="KW-0547">Nucleotide-binding</keyword>
<name>A0A0R1XHX0_9LACO</name>
<dbReference type="NCBIfam" id="NF006761">
    <property type="entry name" value="PRK09282.1"/>
    <property type="match status" value="1"/>
</dbReference>
<proteinExistence type="predicted"/>
<keyword evidence="18" id="KW-0670">Pyruvate</keyword>
<feature type="domain" description="ATP-grasp" evidence="15">
    <location>
        <begin position="123"/>
        <end position="319"/>
    </location>
</feature>
<keyword evidence="8 9" id="KW-0092">Biotin</keyword>